<proteinExistence type="predicted"/>
<dbReference type="Proteomes" id="UP000824159">
    <property type="component" value="Unassembled WGS sequence"/>
</dbReference>
<protein>
    <recommendedName>
        <fullName evidence="3">Transposase</fullName>
    </recommendedName>
</protein>
<dbReference type="EMBL" id="DVLX01000098">
    <property type="protein sequence ID" value="HIU00208.1"/>
    <property type="molecule type" value="Genomic_DNA"/>
</dbReference>
<comment type="caution">
    <text evidence="1">The sequence shown here is derived from an EMBL/GenBank/DDBJ whole genome shotgun (WGS) entry which is preliminary data.</text>
</comment>
<sequence length="500" mass="57758">MYLNITPRANNRKYLSIVHGYRDENGKVKKKTIKSLGYLDELQKKYDDPILHFKKVAKEMDAERKSSDRNIDFSIKKNEKLQPGADNTKNFGHAALSSVYHKLDIHTFLKNRQRHTEGDFNADSVMQSLVYLKLISPFSEQKLSKGFNLLFEAPECTENSLPQCLSFIHAYKDNMQLWIHDKAREICGNDDLMIYYSIHNHCSPTHAIQIGAFTDSRGLPLTYELFPCNTPSYNYKPDFSGIKNRFKMKRMITVSDKGSGSGNLIWEIINSPSKDGYIFNVPMHSACRELKQYILDSADYQWNDDEYKHKSRICPRIIEISAGNGERICKTIEEKQVIFYSPKYAKRARGNSFDGYHILFTSELNTDDETIIEMYRGLWENERSFAITKNDLEKRPNLISVHDFIEINLQISLVAHILVKILQLSTENRYPLPSIINSLTKANCIYLQENFYIFSYYDEILRDIGDITGIPFNNKLMSLGDIKKVLAAVKKPAPELISTE</sequence>
<organism evidence="1 2">
    <name type="scientific">Candidatus Allocopromorpha excrementavium</name>
    <dbReference type="NCBI Taxonomy" id="2840741"/>
    <lineage>
        <taxon>Bacteria</taxon>
        <taxon>Bacillati</taxon>
        <taxon>Bacillota</taxon>
        <taxon>Clostridia</taxon>
        <taxon>Eubacteriales</taxon>
        <taxon>Eubacteriaceae</taxon>
        <taxon>Eubacteriaceae incertae sedis</taxon>
        <taxon>Candidatus Allocopromorpha</taxon>
    </lineage>
</organism>
<dbReference type="AlphaFoldDB" id="A0A9D1HFV6"/>
<evidence type="ECO:0008006" key="3">
    <source>
        <dbReference type="Google" id="ProtNLM"/>
    </source>
</evidence>
<evidence type="ECO:0000313" key="1">
    <source>
        <dbReference type="EMBL" id="HIU00208.1"/>
    </source>
</evidence>
<name>A0A9D1HFV6_9FIRM</name>
<reference evidence="1" key="2">
    <citation type="journal article" date="2021" name="PeerJ">
        <title>Extensive microbial diversity within the chicken gut microbiome revealed by metagenomics and culture.</title>
        <authorList>
            <person name="Gilroy R."/>
            <person name="Ravi A."/>
            <person name="Getino M."/>
            <person name="Pursley I."/>
            <person name="Horton D.L."/>
            <person name="Alikhan N.F."/>
            <person name="Baker D."/>
            <person name="Gharbi K."/>
            <person name="Hall N."/>
            <person name="Watson M."/>
            <person name="Adriaenssens E.M."/>
            <person name="Foster-Nyarko E."/>
            <person name="Jarju S."/>
            <person name="Secka A."/>
            <person name="Antonio M."/>
            <person name="Oren A."/>
            <person name="Chaudhuri R.R."/>
            <person name="La Ragione R."/>
            <person name="Hildebrand F."/>
            <person name="Pallen M.J."/>
        </authorList>
    </citation>
    <scope>NUCLEOTIDE SEQUENCE</scope>
    <source>
        <strain evidence="1">CHK176-22527</strain>
    </source>
</reference>
<gene>
    <name evidence="1" type="ORF">IAD12_08150</name>
</gene>
<evidence type="ECO:0000313" key="2">
    <source>
        <dbReference type="Proteomes" id="UP000824159"/>
    </source>
</evidence>
<accession>A0A9D1HFV6</accession>
<reference evidence="1" key="1">
    <citation type="submission" date="2020-10" db="EMBL/GenBank/DDBJ databases">
        <authorList>
            <person name="Gilroy R."/>
        </authorList>
    </citation>
    <scope>NUCLEOTIDE SEQUENCE</scope>
    <source>
        <strain evidence="1">CHK176-22527</strain>
    </source>
</reference>